<dbReference type="EMBL" id="KQ416705">
    <property type="protein sequence ID" value="KOF95633.1"/>
    <property type="molecule type" value="Genomic_DNA"/>
</dbReference>
<evidence type="ECO:0000313" key="1">
    <source>
        <dbReference type="EMBL" id="KOF95633.1"/>
    </source>
</evidence>
<organism evidence="1">
    <name type="scientific">Octopus bimaculoides</name>
    <name type="common">California two-spotted octopus</name>
    <dbReference type="NCBI Taxonomy" id="37653"/>
    <lineage>
        <taxon>Eukaryota</taxon>
        <taxon>Metazoa</taxon>
        <taxon>Spiralia</taxon>
        <taxon>Lophotrochozoa</taxon>
        <taxon>Mollusca</taxon>
        <taxon>Cephalopoda</taxon>
        <taxon>Coleoidea</taxon>
        <taxon>Octopodiformes</taxon>
        <taxon>Octopoda</taxon>
        <taxon>Incirrata</taxon>
        <taxon>Octopodidae</taxon>
        <taxon>Octopus</taxon>
    </lineage>
</organism>
<name>A0A0L8I2E4_OCTBM</name>
<protein>
    <submittedName>
        <fullName evidence="1">Uncharacterized protein</fullName>
    </submittedName>
</protein>
<gene>
    <name evidence="1" type="ORF">OCBIM_22037653mg</name>
</gene>
<accession>A0A0L8I2E4</accession>
<sequence>MKALGISTNSWEDLGADQTSWRGTLHKQLQTGEENLRVAAAENRACTKEMTTNRPDSTYGCDLCKRDCHSRIGLYSHRRRCKKLNRQLNRRMTSSMVSHNRRRPICIYIVQYQKIIERFKAKT</sequence>
<reference evidence="1" key="1">
    <citation type="submission" date="2015-07" db="EMBL/GenBank/DDBJ databases">
        <title>MeaNS - Measles Nucleotide Surveillance Program.</title>
        <authorList>
            <person name="Tran T."/>
            <person name="Druce J."/>
        </authorList>
    </citation>
    <scope>NUCLEOTIDE SEQUENCE</scope>
    <source>
        <strain evidence="1">UCB-OBI-ISO-001</strain>
        <tissue evidence="1">Gonad</tissue>
    </source>
</reference>
<dbReference type="AlphaFoldDB" id="A0A0L8I2E4"/>
<proteinExistence type="predicted"/>